<accession>A0A918B867</accession>
<name>A0A918B867_9ACTN</name>
<dbReference type="Proteomes" id="UP000620156">
    <property type="component" value="Unassembled WGS sequence"/>
</dbReference>
<keyword evidence="1" id="KW-1133">Transmembrane helix</keyword>
<protein>
    <submittedName>
        <fullName evidence="2">Uncharacterized protein</fullName>
    </submittedName>
</protein>
<gene>
    <name evidence="2" type="ORF">GCM10010145_05850</name>
</gene>
<dbReference type="EMBL" id="BMQK01000001">
    <property type="protein sequence ID" value="GGQ40654.1"/>
    <property type="molecule type" value="Genomic_DNA"/>
</dbReference>
<evidence type="ECO:0000256" key="1">
    <source>
        <dbReference type="SAM" id="Phobius"/>
    </source>
</evidence>
<feature type="transmembrane region" description="Helical" evidence="1">
    <location>
        <begin position="43"/>
        <end position="64"/>
    </location>
</feature>
<dbReference type="AlphaFoldDB" id="A0A918B867"/>
<organism evidence="2 3">
    <name type="scientific">Streptomyces ruber</name>
    <dbReference type="NCBI Taxonomy" id="83378"/>
    <lineage>
        <taxon>Bacteria</taxon>
        <taxon>Bacillati</taxon>
        <taxon>Actinomycetota</taxon>
        <taxon>Actinomycetes</taxon>
        <taxon>Kitasatosporales</taxon>
        <taxon>Streptomycetaceae</taxon>
        <taxon>Streptomyces</taxon>
    </lineage>
</organism>
<reference evidence="2" key="1">
    <citation type="journal article" date="2014" name="Int. J. Syst. Evol. Microbiol.">
        <title>Complete genome sequence of Corynebacterium casei LMG S-19264T (=DSM 44701T), isolated from a smear-ripened cheese.</title>
        <authorList>
            <consortium name="US DOE Joint Genome Institute (JGI-PGF)"/>
            <person name="Walter F."/>
            <person name="Albersmeier A."/>
            <person name="Kalinowski J."/>
            <person name="Ruckert C."/>
        </authorList>
    </citation>
    <scope>NUCLEOTIDE SEQUENCE</scope>
    <source>
        <strain evidence="2">JCM 3131</strain>
    </source>
</reference>
<feature type="transmembrane region" description="Helical" evidence="1">
    <location>
        <begin position="17"/>
        <end position="36"/>
    </location>
</feature>
<evidence type="ECO:0000313" key="2">
    <source>
        <dbReference type="EMBL" id="GGQ40654.1"/>
    </source>
</evidence>
<sequence length="68" mass="7098">MDTALTYGEVLSPAPGGVLWGLFCTTAALGLTATVWPRTRWTYARFGAALLQWAALSALTLLLVSGGA</sequence>
<reference evidence="2" key="2">
    <citation type="submission" date="2020-09" db="EMBL/GenBank/DDBJ databases">
        <authorList>
            <person name="Sun Q."/>
            <person name="Ohkuma M."/>
        </authorList>
    </citation>
    <scope>NUCLEOTIDE SEQUENCE</scope>
    <source>
        <strain evidence="2">JCM 3131</strain>
    </source>
</reference>
<keyword evidence="1" id="KW-0472">Membrane</keyword>
<keyword evidence="3" id="KW-1185">Reference proteome</keyword>
<proteinExistence type="predicted"/>
<keyword evidence="1" id="KW-0812">Transmembrane</keyword>
<comment type="caution">
    <text evidence="2">The sequence shown here is derived from an EMBL/GenBank/DDBJ whole genome shotgun (WGS) entry which is preliminary data.</text>
</comment>
<evidence type="ECO:0000313" key="3">
    <source>
        <dbReference type="Proteomes" id="UP000620156"/>
    </source>
</evidence>
<dbReference type="RefSeq" id="WP_189214973.1">
    <property type="nucleotide sequence ID" value="NZ_BMQK01000001.1"/>
</dbReference>